<sequence>MCSSGEVVCDGGAWIGTGEDEGAMVIGDKACRPAVRAAGSDGGDEGDQPAAGLCRASARPSLPDATPESDEGDVGWPLPCLRRLAPTAMQETPVVTLTCIENHFRRRPPTDILSTGRRSPHRAPLHLLHLLLPQEAQARRRKRGGSRGGLLDHARLTRIGDEQDGVRMAEGDGGSGRMAKRDGARLTGSEK</sequence>
<dbReference type="AlphaFoldDB" id="A0A5A7RGX3"/>
<protein>
    <submittedName>
        <fullName evidence="2">Integrating conjugative element protein</fullName>
    </submittedName>
</protein>
<evidence type="ECO:0000313" key="2">
    <source>
        <dbReference type="EMBL" id="GER56399.1"/>
    </source>
</evidence>
<feature type="compositionally biased region" description="Basic and acidic residues" evidence="1">
    <location>
        <begin position="179"/>
        <end position="191"/>
    </location>
</feature>
<proteinExistence type="predicted"/>
<feature type="region of interest" description="Disordered" evidence="1">
    <location>
        <begin position="35"/>
        <end position="74"/>
    </location>
</feature>
<feature type="compositionally biased region" description="Basic and acidic residues" evidence="1">
    <location>
        <begin position="161"/>
        <end position="170"/>
    </location>
</feature>
<gene>
    <name evidence="2" type="ORF">STAS_34129</name>
</gene>
<feature type="region of interest" description="Disordered" evidence="1">
    <location>
        <begin position="161"/>
        <end position="191"/>
    </location>
</feature>
<dbReference type="Proteomes" id="UP000325081">
    <property type="component" value="Unassembled WGS sequence"/>
</dbReference>
<reference evidence="3" key="1">
    <citation type="journal article" date="2019" name="Curr. Biol.">
        <title>Genome Sequence of Striga asiatica Provides Insight into the Evolution of Plant Parasitism.</title>
        <authorList>
            <person name="Yoshida S."/>
            <person name="Kim S."/>
            <person name="Wafula E.K."/>
            <person name="Tanskanen J."/>
            <person name="Kim Y.M."/>
            <person name="Honaas L."/>
            <person name="Yang Z."/>
            <person name="Spallek T."/>
            <person name="Conn C.E."/>
            <person name="Ichihashi Y."/>
            <person name="Cheong K."/>
            <person name="Cui S."/>
            <person name="Der J.P."/>
            <person name="Gundlach H."/>
            <person name="Jiao Y."/>
            <person name="Hori C."/>
            <person name="Ishida J.K."/>
            <person name="Kasahara H."/>
            <person name="Kiba T."/>
            <person name="Kim M.S."/>
            <person name="Koo N."/>
            <person name="Laohavisit A."/>
            <person name="Lee Y.H."/>
            <person name="Lumba S."/>
            <person name="McCourt P."/>
            <person name="Mortimer J.C."/>
            <person name="Mutuku J.M."/>
            <person name="Nomura T."/>
            <person name="Sasaki-Sekimoto Y."/>
            <person name="Seto Y."/>
            <person name="Wang Y."/>
            <person name="Wakatake T."/>
            <person name="Sakakibara H."/>
            <person name="Demura T."/>
            <person name="Yamaguchi S."/>
            <person name="Yoneyama K."/>
            <person name="Manabe R.I."/>
            <person name="Nelson D.C."/>
            <person name="Schulman A.H."/>
            <person name="Timko M.P."/>
            <person name="dePamphilis C.W."/>
            <person name="Choi D."/>
            <person name="Shirasu K."/>
        </authorList>
    </citation>
    <scope>NUCLEOTIDE SEQUENCE [LARGE SCALE GENOMIC DNA]</scope>
    <source>
        <strain evidence="3">cv. UVA1</strain>
    </source>
</reference>
<accession>A0A5A7RGX3</accession>
<dbReference type="EMBL" id="BKCP01012736">
    <property type="protein sequence ID" value="GER56399.1"/>
    <property type="molecule type" value="Genomic_DNA"/>
</dbReference>
<evidence type="ECO:0000256" key="1">
    <source>
        <dbReference type="SAM" id="MobiDB-lite"/>
    </source>
</evidence>
<evidence type="ECO:0000313" key="3">
    <source>
        <dbReference type="Proteomes" id="UP000325081"/>
    </source>
</evidence>
<keyword evidence="3" id="KW-1185">Reference proteome</keyword>
<name>A0A5A7RGX3_STRAF</name>
<organism evidence="2 3">
    <name type="scientific">Striga asiatica</name>
    <name type="common">Asiatic witchweed</name>
    <name type="synonym">Buchnera asiatica</name>
    <dbReference type="NCBI Taxonomy" id="4170"/>
    <lineage>
        <taxon>Eukaryota</taxon>
        <taxon>Viridiplantae</taxon>
        <taxon>Streptophyta</taxon>
        <taxon>Embryophyta</taxon>
        <taxon>Tracheophyta</taxon>
        <taxon>Spermatophyta</taxon>
        <taxon>Magnoliopsida</taxon>
        <taxon>eudicotyledons</taxon>
        <taxon>Gunneridae</taxon>
        <taxon>Pentapetalae</taxon>
        <taxon>asterids</taxon>
        <taxon>lamiids</taxon>
        <taxon>Lamiales</taxon>
        <taxon>Orobanchaceae</taxon>
        <taxon>Buchnereae</taxon>
        <taxon>Striga</taxon>
    </lineage>
</organism>
<comment type="caution">
    <text evidence="2">The sequence shown here is derived from an EMBL/GenBank/DDBJ whole genome shotgun (WGS) entry which is preliminary data.</text>
</comment>